<dbReference type="InterPro" id="IPR007858">
    <property type="entry name" value="Dpy-30_motif"/>
</dbReference>
<evidence type="ECO:0000256" key="3">
    <source>
        <dbReference type="ARBA" id="ARBA00023242"/>
    </source>
</evidence>
<dbReference type="InterPro" id="IPR049629">
    <property type="entry name" value="DPY30_SDC1_DD"/>
</dbReference>
<proteinExistence type="inferred from homology"/>
<evidence type="ECO:0000313" key="5">
    <source>
        <dbReference type="Proteomes" id="UP001377567"/>
    </source>
</evidence>
<gene>
    <name evidence="4" type="ORF">DAKH74_038350</name>
</gene>
<organism evidence="4 5">
    <name type="scientific">Maudiozyma humilis</name>
    <name type="common">Sour dough yeast</name>
    <name type="synonym">Kazachstania humilis</name>
    <dbReference type="NCBI Taxonomy" id="51915"/>
    <lineage>
        <taxon>Eukaryota</taxon>
        <taxon>Fungi</taxon>
        <taxon>Dikarya</taxon>
        <taxon>Ascomycota</taxon>
        <taxon>Saccharomycotina</taxon>
        <taxon>Saccharomycetes</taxon>
        <taxon>Saccharomycetales</taxon>
        <taxon>Saccharomycetaceae</taxon>
        <taxon>Maudiozyma</taxon>
    </lineage>
</organism>
<accession>A0AAV5S042</accession>
<keyword evidence="3" id="KW-0539">Nucleus</keyword>
<reference evidence="4 5" key="1">
    <citation type="journal article" date="2023" name="Elife">
        <title>Identification of key yeast species and microbe-microbe interactions impacting larval growth of Drosophila in the wild.</title>
        <authorList>
            <person name="Mure A."/>
            <person name="Sugiura Y."/>
            <person name="Maeda R."/>
            <person name="Honda K."/>
            <person name="Sakurai N."/>
            <person name="Takahashi Y."/>
            <person name="Watada M."/>
            <person name="Katoh T."/>
            <person name="Gotoh A."/>
            <person name="Gotoh Y."/>
            <person name="Taniguchi I."/>
            <person name="Nakamura K."/>
            <person name="Hayashi T."/>
            <person name="Katayama T."/>
            <person name="Uemura T."/>
            <person name="Hattori Y."/>
        </authorList>
    </citation>
    <scope>NUCLEOTIDE SEQUENCE [LARGE SCALE GENOMIC DNA]</scope>
    <source>
        <strain evidence="4 5">KH-74</strain>
    </source>
</reference>
<comment type="caution">
    <text evidence="4">The sequence shown here is derived from an EMBL/GenBank/DDBJ whole genome shotgun (WGS) entry which is preliminary data.</text>
</comment>
<evidence type="ECO:0000313" key="4">
    <source>
        <dbReference type="EMBL" id="GMM57219.1"/>
    </source>
</evidence>
<sequence length="88" mass="9289">MSSEVKSESGVKEEVPVGAGGAAPEASALLANVVGGSQVRRYLNLQVTPSLLAGMRLVAAEQPEDPLRVLGEFLIKESERIKAEAEKQ</sequence>
<keyword evidence="5" id="KW-1185">Reference proteome</keyword>
<dbReference type="Gene3D" id="1.20.890.10">
    <property type="entry name" value="cAMP-dependent protein kinase regulatory subunit, dimerization-anchoring domain"/>
    <property type="match status" value="1"/>
</dbReference>
<comment type="subcellular location">
    <subcellularLocation>
        <location evidence="1">Nucleus</location>
    </subcellularLocation>
</comment>
<dbReference type="Pfam" id="PF05186">
    <property type="entry name" value="Dpy-30"/>
    <property type="match status" value="1"/>
</dbReference>
<protein>
    <submittedName>
        <fullName evidence="4">Sdc1 protein</fullName>
    </submittedName>
</protein>
<comment type="similarity">
    <text evidence="2">Belongs to the dpy-30 family.</text>
</comment>
<evidence type="ECO:0000256" key="2">
    <source>
        <dbReference type="ARBA" id="ARBA00010849"/>
    </source>
</evidence>
<evidence type="ECO:0000256" key="1">
    <source>
        <dbReference type="ARBA" id="ARBA00004123"/>
    </source>
</evidence>
<dbReference type="AlphaFoldDB" id="A0AAV5S042"/>
<dbReference type="Proteomes" id="UP001377567">
    <property type="component" value="Unassembled WGS sequence"/>
</dbReference>
<dbReference type="CDD" id="cd22965">
    <property type="entry name" value="DD_DPY30_SDC1"/>
    <property type="match status" value="1"/>
</dbReference>
<name>A0AAV5S042_MAUHU</name>
<dbReference type="GO" id="GO:0005634">
    <property type="term" value="C:nucleus"/>
    <property type="evidence" value="ECO:0007669"/>
    <property type="project" value="UniProtKB-SubCell"/>
</dbReference>
<dbReference type="EMBL" id="BTGD01000011">
    <property type="protein sequence ID" value="GMM57219.1"/>
    <property type="molecule type" value="Genomic_DNA"/>
</dbReference>